<dbReference type="EMBL" id="CP095043">
    <property type="protein sequence ID" value="UOQ59491.1"/>
    <property type="molecule type" value="Genomic_DNA"/>
</dbReference>
<keyword evidence="3" id="KW-1185">Reference proteome</keyword>
<dbReference type="InterPro" id="IPR050471">
    <property type="entry name" value="AB_hydrolase"/>
</dbReference>
<dbReference type="Proteomes" id="UP000831775">
    <property type="component" value="Chromosome"/>
</dbReference>
<proteinExistence type="predicted"/>
<dbReference type="PANTHER" id="PTHR43433">
    <property type="entry name" value="HYDROLASE, ALPHA/BETA FOLD FAMILY PROTEIN"/>
    <property type="match status" value="1"/>
</dbReference>
<evidence type="ECO:0000313" key="2">
    <source>
        <dbReference type="EMBL" id="UOQ59491.1"/>
    </source>
</evidence>
<dbReference type="RefSeq" id="WP_244684533.1">
    <property type="nucleotide sequence ID" value="NZ_CP095043.1"/>
</dbReference>
<reference evidence="2 3" key="1">
    <citation type="submission" date="2022-04" db="EMBL/GenBank/DDBJ databases">
        <title>Leucobacter sp. isolated from rhizosphere of onion.</title>
        <authorList>
            <person name="Won M."/>
            <person name="Lee C.-M."/>
            <person name="Woen H.-Y."/>
            <person name="Kwon S.-W."/>
        </authorList>
    </citation>
    <scope>NUCLEOTIDE SEQUENCE [LARGE SCALE GENOMIC DNA]</scope>
    <source>
        <strain evidence="2 3">H25R-14</strain>
    </source>
</reference>
<dbReference type="GO" id="GO:0016787">
    <property type="term" value="F:hydrolase activity"/>
    <property type="evidence" value="ECO:0007669"/>
    <property type="project" value="UniProtKB-KW"/>
</dbReference>
<evidence type="ECO:0000259" key="1">
    <source>
        <dbReference type="Pfam" id="PF00561"/>
    </source>
</evidence>
<dbReference type="Gene3D" id="3.40.50.1820">
    <property type="entry name" value="alpha/beta hydrolase"/>
    <property type="match status" value="1"/>
</dbReference>
<dbReference type="InterPro" id="IPR029058">
    <property type="entry name" value="AB_hydrolase_fold"/>
</dbReference>
<keyword evidence="2" id="KW-0378">Hydrolase</keyword>
<evidence type="ECO:0000313" key="3">
    <source>
        <dbReference type="Proteomes" id="UP000831775"/>
    </source>
</evidence>
<accession>A0ABY4FTB8</accession>
<dbReference type="PANTHER" id="PTHR43433:SF5">
    <property type="entry name" value="AB HYDROLASE-1 DOMAIN-CONTAINING PROTEIN"/>
    <property type="match status" value="1"/>
</dbReference>
<dbReference type="SUPFAM" id="SSF53474">
    <property type="entry name" value="alpha/beta-Hydrolases"/>
    <property type="match status" value="1"/>
</dbReference>
<protein>
    <submittedName>
        <fullName evidence="2">Alpha/beta hydrolase</fullName>
    </submittedName>
</protein>
<dbReference type="Pfam" id="PF00561">
    <property type="entry name" value="Abhydrolase_1"/>
    <property type="match status" value="1"/>
</dbReference>
<dbReference type="InterPro" id="IPR000073">
    <property type="entry name" value="AB_hydrolase_1"/>
</dbReference>
<gene>
    <name evidence="2" type="ORF">MUN76_10545</name>
</gene>
<sequence length="396" mass="42502">MRTGPPSESPVVIIPGGPGLGSILAYRGLRRRAARGGLDVIMVEHRGVGRSRLGVSGADLPVSAMRIDAVLDDLVAVLDHEGVGQAHIVGSSYGSYLASGFGVRHPERVAGMLLDSALQTASELELERRVLRERFWEGADPIPTLVRALVAAGENPRPLLDIVRAAYELGGDALLEPLLRGHLSRRRRGMGRGRGCGRRGGLAWAALDTYATRDDSIAGFPGIYEFDLAGVIGFRELDYGAPPDGRPFDPALTYAPLAPRFPAYAGEPFDLPAQTPAFTWPLVVLTGTRDLRTPPEIAERLVATAQRAVHVHLDNGHSALDTHPMALLNAIRCLVTGRQDELPRLASALDRLPHRGLSARLPVLLAALLRIERIAGPRGSRRLLGSRGSRADGSPR</sequence>
<name>A0ABY4FTB8_9MICO</name>
<feature type="domain" description="AB hydrolase-1" evidence="1">
    <location>
        <begin position="10"/>
        <end position="135"/>
    </location>
</feature>
<organism evidence="2 3">
    <name type="scientific">Leucobacter rhizosphaerae</name>
    <dbReference type="NCBI Taxonomy" id="2932245"/>
    <lineage>
        <taxon>Bacteria</taxon>
        <taxon>Bacillati</taxon>
        <taxon>Actinomycetota</taxon>
        <taxon>Actinomycetes</taxon>
        <taxon>Micrococcales</taxon>
        <taxon>Microbacteriaceae</taxon>
        <taxon>Leucobacter</taxon>
    </lineage>
</organism>